<evidence type="ECO:0000256" key="1">
    <source>
        <dbReference type="ARBA" id="ARBA00022723"/>
    </source>
</evidence>
<dbReference type="EMBL" id="MNYY01000108">
    <property type="protein sequence ID" value="OIP69160.1"/>
    <property type="molecule type" value="Genomic_DNA"/>
</dbReference>
<keyword evidence="1" id="KW-0479">Metal-binding</keyword>
<accession>A0A2M7PNZ6</accession>
<dbReference type="PROSITE" id="PS51379">
    <property type="entry name" value="4FE4S_FER_2"/>
    <property type="match status" value="2"/>
</dbReference>
<evidence type="ECO:0000313" key="6">
    <source>
        <dbReference type="EMBL" id="PIX34517.1"/>
    </source>
</evidence>
<proteinExistence type="predicted"/>
<dbReference type="PANTHER" id="PTHR43534">
    <property type="entry name" value="MIND SUPERFAMILY P-LOOP ATPASE CONTAINING AN INSERTED FERREDOXIN DOMAIN"/>
    <property type="match status" value="1"/>
</dbReference>
<dbReference type="Gene3D" id="3.40.50.300">
    <property type="entry name" value="P-loop containing nucleotide triphosphate hydrolases"/>
    <property type="match status" value="1"/>
</dbReference>
<name>A0A1J5GQ99_9BACT</name>
<protein>
    <submittedName>
        <fullName evidence="5">(4Fe-4S)-binding protein</fullName>
    </submittedName>
</protein>
<keyword evidence="3" id="KW-0411">Iron-sulfur</keyword>
<dbReference type="Proteomes" id="UP000182763">
    <property type="component" value="Unassembled WGS sequence"/>
</dbReference>
<dbReference type="Proteomes" id="UP000231493">
    <property type="component" value="Unassembled WGS sequence"/>
</dbReference>
<dbReference type="STRING" id="1805029.AUK42_05685"/>
<keyword evidence="2" id="KW-0408">Iron</keyword>
<evidence type="ECO:0000313" key="10">
    <source>
        <dbReference type="Proteomes" id="UP000228560"/>
    </source>
</evidence>
<dbReference type="Gene3D" id="3.30.70.20">
    <property type="match status" value="1"/>
</dbReference>
<dbReference type="Pfam" id="PF01656">
    <property type="entry name" value="CbiA"/>
    <property type="match status" value="1"/>
</dbReference>
<organism evidence="5 9">
    <name type="scientific">Candidatus Infernicultor aquiphilus</name>
    <dbReference type="NCBI Taxonomy" id="1805029"/>
    <lineage>
        <taxon>Bacteria</taxon>
        <taxon>Pseudomonadati</taxon>
        <taxon>Atribacterota</taxon>
        <taxon>Candidatus Phoenicimicrobiia</taxon>
        <taxon>Candidatus Pheonicimicrobiales</taxon>
        <taxon>Candidatus Phoenicimicrobiaceae</taxon>
        <taxon>Candidatus Infernicultor</taxon>
    </lineage>
</organism>
<reference evidence="10 11" key="3">
    <citation type="submission" date="2017-09" db="EMBL/GenBank/DDBJ databases">
        <title>Depth-based differentiation of microbial function through sediment-hosted aquifers and enrichment of novel symbionts in the deep terrestrial subsurface.</title>
        <authorList>
            <person name="Probst A.J."/>
            <person name="Ladd B."/>
            <person name="Jarett J.K."/>
            <person name="Geller-Mcgrath D.E."/>
            <person name="Sieber C.M."/>
            <person name="Emerson J.B."/>
            <person name="Anantharaman K."/>
            <person name="Thomas B.C."/>
            <person name="Malmstrom R."/>
            <person name="Stieglmeier M."/>
            <person name="Klingl A."/>
            <person name="Woyke T."/>
            <person name="Ryan C.M."/>
            <person name="Banfield J.F."/>
        </authorList>
    </citation>
    <scope>NUCLEOTIDE SEQUENCE [LARGE SCALE GENOMIC DNA]</scope>
    <source>
        <strain evidence="7">CG_4_10_14_3_um_filter_34_13</strain>
        <strain evidence="8">CG_4_9_14_3_um_filter_33_16</strain>
    </source>
</reference>
<dbReference type="RefSeq" id="WP_406607841.1">
    <property type="nucleotide sequence ID" value="NZ_PFKO01000256.1"/>
</dbReference>
<dbReference type="GO" id="GO:0046872">
    <property type="term" value="F:metal ion binding"/>
    <property type="evidence" value="ECO:0007669"/>
    <property type="project" value="UniProtKB-KW"/>
</dbReference>
<dbReference type="CDD" id="cd03110">
    <property type="entry name" value="SIMIBI_bact_arch"/>
    <property type="match status" value="1"/>
</dbReference>
<dbReference type="InterPro" id="IPR002586">
    <property type="entry name" value="CobQ/CobB/MinD/ParA_Nub-bd_dom"/>
</dbReference>
<evidence type="ECO:0000313" key="5">
    <source>
        <dbReference type="EMBL" id="OIP69160.1"/>
    </source>
</evidence>
<dbReference type="SUPFAM" id="SSF52540">
    <property type="entry name" value="P-loop containing nucleoside triphosphate hydrolases"/>
    <property type="match status" value="1"/>
</dbReference>
<dbReference type="GO" id="GO:0051536">
    <property type="term" value="F:iron-sulfur cluster binding"/>
    <property type="evidence" value="ECO:0007669"/>
    <property type="project" value="UniProtKB-KW"/>
</dbReference>
<accession>A0A1J5GQ99</accession>
<dbReference type="PANTHER" id="PTHR43534:SF1">
    <property type="entry name" value="4FE-4S CLUSTER CONTAINING PARA FAMILY ATPASE PROTEIN"/>
    <property type="match status" value="1"/>
</dbReference>
<dbReference type="Proteomes" id="UP000228560">
    <property type="component" value="Unassembled WGS sequence"/>
</dbReference>
<evidence type="ECO:0000313" key="9">
    <source>
        <dbReference type="Proteomes" id="UP000182763"/>
    </source>
</evidence>
<dbReference type="EMBL" id="PFKO01000256">
    <property type="protein sequence ID" value="PIY32141.1"/>
    <property type="molecule type" value="Genomic_DNA"/>
</dbReference>
<dbReference type="InterPro" id="IPR017896">
    <property type="entry name" value="4Fe4S_Fe-S-bd"/>
</dbReference>
<evidence type="ECO:0000313" key="8">
    <source>
        <dbReference type="EMBL" id="PJB57811.1"/>
    </source>
</evidence>
<comment type="caution">
    <text evidence="5">The sequence shown here is derived from an EMBL/GenBank/DDBJ whole genome shotgun (WGS) entry which is preliminary data.</text>
</comment>
<accession>A0A2M7K8R6</accession>
<reference evidence="5 9" key="1">
    <citation type="journal article" date="2016" name="Environ. Microbiol.">
        <title>Genomic resolution of a cold subsurface aquifer community provides metabolic insights for novel microbes adapted to high CO concentrations.</title>
        <authorList>
            <person name="Probst A.J."/>
            <person name="Castelle C.J."/>
            <person name="Singh A."/>
            <person name="Brown C.T."/>
            <person name="Anantharaman K."/>
            <person name="Sharon I."/>
            <person name="Hug L.A."/>
            <person name="Burstein D."/>
            <person name="Emerson J.B."/>
            <person name="Thomas B.C."/>
            <person name="Banfield J.F."/>
        </authorList>
    </citation>
    <scope>NUCLEOTIDE SEQUENCE [LARGE SCALE GENOMIC DNA]</scope>
    <source>
        <strain evidence="5">CG2_30_33_13</strain>
    </source>
</reference>
<evidence type="ECO:0000313" key="7">
    <source>
        <dbReference type="EMBL" id="PIY32141.1"/>
    </source>
</evidence>
<sequence length="289" mass="31538">MKEIVIISGKGGTGKTVIAASFAVLAKEKVIGDCDVDASNLYLLLHPEIKEKHDFYGGLIPSIDLEKCTNCGRCQEICRFNAIKTIKGQTVIDLVSCEGCGLCALVCPVKAIQMKENHCGEWYISETKYGPLVYARLGIAEENSGKLVTLVRQNAQAIAKKNNLELIIVDGPPGIGCPLIATLSGANLAVVVTEPTLSGIHDLERVVKVAQHFGVKTVVIINKFDINLENSSKIEDWCRKDNIPIIGKIHFDNIITEALVKGLPVVEYSDNKAAKEIKNIWQKLEDLTN</sequence>
<feature type="domain" description="4Fe-4S ferredoxin-type" evidence="4">
    <location>
        <begin position="59"/>
        <end position="84"/>
    </location>
</feature>
<dbReference type="AlphaFoldDB" id="A0A1J5GQ99"/>
<dbReference type="EMBL" id="PFTV01000030">
    <property type="protein sequence ID" value="PJB57811.1"/>
    <property type="molecule type" value="Genomic_DNA"/>
</dbReference>
<dbReference type="EMBL" id="PFIP01000066">
    <property type="protein sequence ID" value="PIX34517.1"/>
    <property type="molecule type" value="Genomic_DNA"/>
</dbReference>
<evidence type="ECO:0000313" key="11">
    <source>
        <dbReference type="Proteomes" id="UP000230646"/>
    </source>
</evidence>
<dbReference type="Proteomes" id="UP000230646">
    <property type="component" value="Unassembled WGS sequence"/>
</dbReference>
<dbReference type="InterPro" id="IPR017900">
    <property type="entry name" value="4Fe4S_Fe_S_CS"/>
</dbReference>
<evidence type="ECO:0000256" key="2">
    <source>
        <dbReference type="ARBA" id="ARBA00023004"/>
    </source>
</evidence>
<dbReference type="SUPFAM" id="SSF54862">
    <property type="entry name" value="4Fe-4S ferredoxins"/>
    <property type="match status" value="1"/>
</dbReference>
<evidence type="ECO:0000259" key="4">
    <source>
        <dbReference type="PROSITE" id="PS51379"/>
    </source>
</evidence>
<dbReference type="Pfam" id="PF00037">
    <property type="entry name" value="Fer4"/>
    <property type="match status" value="2"/>
</dbReference>
<dbReference type="PROSITE" id="PS00198">
    <property type="entry name" value="4FE4S_FER_1"/>
    <property type="match status" value="1"/>
</dbReference>
<feature type="domain" description="4Fe-4S ferredoxin-type" evidence="4">
    <location>
        <begin position="88"/>
        <end position="117"/>
    </location>
</feature>
<accession>A0A2M8CFI9</accession>
<dbReference type="InterPro" id="IPR027417">
    <property type="entry name" value="P-loop_NTPase"/>
</dbReference>
<gene>
    <name evidence="5" type="ORF">AUK42_05685</name>
    <name evidence="8" type="ORF">CO097_01280</name>
    <name evidence="7" type="ORF">COZ07_06765</name>
    <name evidence="6" type="ORF">COZ58_03720</name>
</gene>
<evidence type="ECO:0000256" key="3">
    <source>
        <dbReference type="ARBA" id="ARBA00023014"/>
    </source>
</evidence>
<reference evidence="6" key="2">
    <citation type="submission" date="2017-09" db="EMBL/GenBank/DDBJ databases">
        <title>Depth-based differentiation of microbial function through sediment-hosted aquifers and enrichment of novel symbionts in the deep terrestrial subsurface.</title>
        <authorList>
            <person name="Probst A.J."/>
            <person name="Ladd B."/>
            <person name="Jarett J.K."/>
            <person name="Geller-Mcgrath D.E."/>
            <person name="Sieber C.M.K."/>
            <person name="Emerson J.B."/>
            <person name="Anantharaman K."/>
            <person name="Thomas B.C."/>
            <person name="Malmstrom R."/>
            <person name="Stieglmeier M."/>
            <person name="Klingl A."/>
            <person name="Woyke T."/>
            <person name="Ryan C.M."/>
            <person name="Banfield J.F."/>
        </authorList>
    </citation>
    <scope>NUCLEOTIDE SEQUENCE</scope>
    <source>
        <strain evidence="6">CG_4_8_14_3_um_filter_34_18</strain>
    </source>
</reference>